<keyword evidence="2" id="KW-1185">Reference proteome</keyword>
<dbReference type="Gene3D" id="3.60.130.30">
    <property type="match status" value="1"/>
</dbReference>
<name>A0A4Y7Q2U0_9AGAM</name>
<dbReference type="Proteomes" id="UP000294933">
    <property type="component" value="Unassembled WGS sequence"/>
</dbReference>
<evidence type="ECO:0000313" key="1">
    <source>
        <dbReference type="EMBL" id="TDL21179.1"/>
    </source>
</evidence>
<reference evidence="1 2" key="1">
    <citation type="submission" date="2018-06" db="EMBL/GenBank/DDBJ databases">
        <title>A transcriptomic atlas of mushroom development highlights an independent origin of complex multicellularity.</title>
        <authorList>
            <consortium name="DOE Joint Genome Institute"/>
            <person name="Krizsan K."/>
            <person name="Almasi E."/>
            <person name="Merenyi Z."/>
            <person name="Sahu N."/>
            <person name="Viragh M."/>
            <person name="Koszo T."/>
            <person name="Mondo S."/>
            <person name="Kiss B."/>
            <person name="Balint B."/>
            <person name="Kues U."/>
            <person name="Barry K."/>
            <person name="Hegedus J.C."/>
            <person name="Henrissat B."/>
            <person name="Johnson J."/>
            <person name="Lipzen A."/>
            <person name="Ohm R."/>
            <person name="Nagy I."/>
            <person name="Pangilinan J."/>
            <person name="Yan J."/>
            <person name="Xiong Y."/>
            <person name="Grigoriev I.V."/>
            <person name="Hibbett D.S."/>
            <person name="Nagy L.G."/>
        </authorList>
    </citation>
    <scope>NUCLEOTIDE SEQUENCE [LARGE SCALE GENOMIC DNA]</scope>
    <source>
        <strain evidence="1 2">SZMC22713</strain>
    </source>
</reference>
<accession>A0A4Y7Q2U0</accession>
<gene>
    <name evidence="1" type="ORF">BD410DRAFT_724574</name>
</gene>
<evidence type="ECO:0000313" key="2">
    <source>
        <dbReference type="Proteomes" id="UP000294933"/>
    </source>
</evidence>
<protein>
    <submittedName>
        <fullName evidence="1">Uncharacterized protein</fullName>
    </submittedName>
</protein>
<feature type="non-terminal residue" evidence="1">
    <location>
        <position position="1"/>
    </location>
</feature>
<organism evidence="1 2">
    <name type="scientific">Rickenella mellea</name>
    <dbReference type="NCBI Taxonomy" id="50990"/>
    <lineage>
        <taxon>Eukaryota</taxon>
        <taxon>Fungi</taxon>
        <taxon>Dikarya</taxon>
        <taxon>Basidiomycota</taxon>
        <taxon>Agaricomycotina</taxon>
        <taxon>Agaricomycetes</taxon>
        <taxon>Hymenochaetales</taxon>
        <taxon>Rickenellaceae</taxon>
        <taxon>Rickenella</taxon>
    </lineage>
</organism>
<sequence>PRPIVDHKGRVVMVLVGRPHDDSWMAEVADDAAAAMHDASSECAFTKAQTDHRRGRFPALAIGVSFGGGQRIPGNLANTARNKTALERLLQRSSIKRLAGFASSSLALFAPKLAQYYESTMDSLFKSDPKLRRNFRNSYFPSSTFNLGPQVECLPHYDTANLSFGWCSITALGTYDPCLGGHIVFWELGLVIEFPPGSTIDTPSALFKHGNVKIRKGEKRFSFTQYAAAGLFRWVANGMKSDKQLALSDPKRKREMDSQSSERWRKGLDMFSTLSELME</sequence>
<proteinExistence type="predicted"/>
<dbReference type="AlphaFoldDB" id="A0A4Y7Q2U0"/>
<dbReference type="VEuPathDB" id="FungiDB:BD410DRAFT_724574"/>
<dbReference type="EMBL" id="ML170182">
    <property type="protein sequence ID" value="TDL21179.1"/>
    <property type="molecule type" value="Genomic_DNA"/>
</dbReference>
<dbReference type="OrthoDB" id="2797114at2759"/>